<evidence type="ECO:0000313" key="6">
    <source>
        <dbReference type="Proteomes" id="UP000837924"/>
    </source>
</evidence>
<dbReference type="AlphaFoldDB" id="A0A7H5FUV4"/>
<dbReference type="KEGG" id="hiw:NTHI477_00919"/>
<dbReference type="Proteomes" id="UP000238866">
    <property type="component" value="Unassembled WGS sequence"/>
</dbReference>
<name>A0A7H5FUV4_HAEIF</name>
<dbReference type="EMBL" id="OV040584">
    <property type="protein sequence ID" value="CAH0448446.1"/>
    <property type="molecule type" value="Genomic_DNA"/>
</dbReference>
<sequence length="261" mass="31047">MGHRLINFINGVDTRKETSKLAEDKFPEELINDTDTTGNISNEDWDWWCHLSDTMKYILIHDLPYQEEEIGITEFYDENDLDTEADIYDRETFRILLGEYVTGLYLLDDTFIEPVLDNINIPNNVYSTNIFAIHHVAKHILGIKDLDKRLKSGDIELVRELGEVTIGGKEKYFYSFATKYCSHHNPIAFPIYDSYVEQDLLYFNKVDKFSAFKRKDLKNYRKFKEILIDFQRFYKLERFNLKELDLYLWLLGKEIFPKSEN</sequence>
<organism evidence="1 6">
    <name type="scientific">Haemophilus influenzae</name>
    <dbReference type="NCBI Taxonomy" id="727"/>
    <lineage>
        <taxon>Bacteria</taxon>
        <taxon>Pseudomonadati</taxon>
        <taxon>Pseudomonadota</taxon>
        <taxon>Gammaproteobacteria</taxon>
        <taxon>Pasteurellales</taxon>
        <taxon>Pasteurellaceae</taxon>
        <taxon>Haemophilus</taxon>
    </lineage>
</organism>
<proteinExistence type="predicted"/>
<accession>A0A7H5FUV4</accession>
<dbReference type="InterPro" id="IPR018247">
    <property type="entry name" value="EF_Hand_1_Ca_BS"/>
</dbReference>
<protein>
    <recommendedName>
        <fullName evidence="7">30S ribosomal protein S17</fullName>
    </recommendedName>
</protein>
<dbReference type="Proteomes" id="UP000837924">
    <property type="component" value="Chromosome"/>
</dbReference>
<evidence type="ECO:0008006" key="7">
    <source>
        <dbReference type="Google" id="ProtNLM"/>
    </source>
</evidence>
<evidence type="ECO:0000313" key="4">
    <source>
        <dbReference type="Proteomes" id="UP000238666"/>
    </source>
</evidence>
<evidence type="ECO:0000313" key="5">
    <source>
        <dbReference type="Proteomes" id="UP000238866"/>
    </source>
</evidence>
<dbReference type="KEGG" id="hix:NTHI723_00823"/>
<dbReference type="EMBL" id="MZLD01000053">
    <property type="protein sequence ID" value="PRM18152.1"/>
    <property type="molecule type" value="Genomic_DNA"/>
</dbReference>
<evidence type="ECO:0000313" key="3">
    <source>
        <dbReference type="EMBL" id="PRM18152.1"/>
    </source>
</evidence>
<reference evidence="1" key="3">
    <citation type="submission" date="2024-01" db="EMBL/GenBank/DDBJ databases">
        <authorList>
            <person name="Riesbeck K."/>
        </authorList>
    </citation>
    <scope>NUCLEOTIDE SEQUENCE</scope>
    <source>
        <strain evidence="1">KR271</strain>
    </source>
</reference>
<evidence type="ECO:0000313" key="2">
    <source>
        <dbReference type="EMBL" id="PRL93088.1"/>
    </source>
</evidence>
<dbReference type="PROSITE" id="PS00018">
    <property type="entry name" value="EF_HAND_1"/>
    <property type="match status" value="1"/>
</dbReference>
<evidence type="ECO:0000313" key="1">
    <source>
        <dbReference type="EMBL" id="CAH0448446.1"/>
    </source>
</evidence>
<gene>
    <name evidence="2" type="ORF">BV022_00148</name>
    <name evidence="3" type="ORF">BVZ99_01236</name>
    <name evidence="1" type="ORF">KRLU271_LOCUS202</name>
</gene>
<dbReference type="EMBL" id="MZKM01000002">
    <property type="protein sequence ID" value="PRL93088.1"/>
    <property type="molecule type" value="Genomic_DNA"/>
</dbReference>
<reference evidence="6" key="2">
    <citation type="submission" date="2021-11" db="EMBL/GenBank/DDBJ databases">
        <authorList>
            <person name="Riesbeck K."/>
        </authorList>
    </citation>
    <scope>NUCLEOTIDE SEQUENCE [LARGE SCALE GENOMIC DNA]</scope>
</reference>
<reference evidence="4 5" key="1">
    <citation type="submission" date="2017-02" db="EMBL/GenBank/DDBJ databases">
        <title>Haemophilus influenzae in COPD genome sequencing project.</title>
        <authorList>
            <person name="Murphy T.F."/>
            <person name="Kong Y."/>
            <person name="Nadendla S."/>
            <person name="Tettelin H."/>
            <person name="Pettigrew M."/>
        </authorList>
    </citation>
    <scope>NUCLEOTIDE SEQUENCE [LARGE SCALE GENOMIC DNA]</scope>
    <source>
        <strain evidence="3 5">13P36H1</strain>
        <strain evidence="2 4">19P94H1</strain>
    </source>
</reference>